<gene>
    <name evidence="2" type="ORF">PCAL00307_LOCUS7301</name>
    <name evidence="3" type="ORF">PECAL_2P05820</name>
</gene>
<protein>
    <recommendedName>
        <fullName evidence="1">Calcineurin-like phosphoesterase domain-containing protein</fullName>
    </recommendedName>
</protein>
<dbReference type="PANTHER" id="PTHR36492">
    <property type="match status" value="1"/>
</dbReference>
<dbReference type="AlphaFoldDB" id="A0A7S3ZS93"/>
<dbReference type="OrthoDB" id="550558at2759"/>
<dbReference type="InterPro" id="IPR004843">
    <property type="entry name" value="Calcineurin-like_PHP"/>
</dbReference>
<evidence type="ECO:0000313" key="4">
    <source>
        <dbReference type="Proteomes" id="UP000789595"/>
    </source>
</evidence>
<evidence type="ECO:0000259" key="1">
    <source>
        <dbReference type="Pfam" id="PF00149"/>
    </source>
</evidence>
<dbReference type="SUPFAM" id="SSF56300">
    <property type="entry name" value="Metallo-dependent phosphatases"/>
    <property type="match status" value="1"/>
</dbReference>
<organism evidence="2">
    <name type="scientific">Pelagomonas calceolata</name>
    <dbReference type="NCBI Taxonomy" id="35677"/>
    <lineage>
        <taxon>Eukaryota</taxon>
        <taxon>Sar</taxon>
        <taxon>Stramenopiles</taxon>
        <taxon>Ochrophyta</taxon>
        <taxon>Pelagophyceae</taxon>
        <taxon>Pelagomonadales</taxon>
        <taxon>Pelagomonadaceae</taxon>
        <taxon>Pelagomonas</taxon>
    </lineage>
</organism>
<dbReference type="GO" id="GO:0016787">
    <property type="term" value="F:hydrolase activity"/>
    <property type="evidence" value="ECO:0007669"/>
    <property type="project" value="InterPro"/>
</dbReference>
<feature type="domain" description="Calcineurin-like phosphoesterase" evidence="1">
    <location>
        <begin position="82"/>
        <end position="313"/>
    </location>
</feature>
<dbReference type="PANTHER" id="PTHR36492:SF2">
    <property type="entry name" value="[ACYL-CARRIER-PROTEIN] PHOSPHODIESTERASE PPTH"/>
    <property type="match status" value="1"/>
</dbReference>
<dbReference type="Gene3D" id="3.60.21.10">
    <property type="match status" value="2"/>
</dbReference>
<evidence type="ECO:0000313" key="2">
    <source>
        <dbReference type="EMBL" id="CAE0691865.1"/>
    </source>
</evidence>
<keyword evidence="4" id="KW-1185">Reference proteome</keyword>
<dbReference type="InterPro" id="IPR029052">
    <property type="entry name" value="Metallo-depent_PP-like"/>
</dbReference>
<accession>A0A7S3ZS93</accession>
<name>A0A7S3ZS93_9STRA</name>
<dbReference type="Pfam" id="PF00149">
    <property type="entry name" value="Metallophos"/>
    <property type="match status" value="1"/>
</dbReference>
<reference evidence="2" key="1">
    <citation type="submission" date="2021-01" db="EMBL/GenBank/DDBJ databases">
        <authorList>
            <person name="Corre E."/>
            <person name="Pelletier E."/>
            <person name="Niang G."/>
            <person name="Scheremetjew M."/>
            <person name="Finn R."/>
            <person name="Kale V."/>
            <person name="Holt S."/>
            <person name="Cochrane G."/>
            <person name="Meng A."/>
            <person name="Brown T."/>
            <person name="Cohen L."/>
        </authorList>
    </citation>
    <scope>NUCLEOTIDE SEQUENCE</scope>
    <source>
        <strain evidence="2">CCMP1756</strain>
    </source>
</reference>
<dbReference type="Proteomes" id="UP000789595">
    <property type="component" value="Unassembled WGS sequence"/>
</dbReference>
<dbReference type="EMBL" id="CAKKNE010000002">
    <property type="protein sequence ID" value="CAH0367557.1"/>
    <property type="molecule type" value="Genomic_DNA"/>
</dbReference>
<dbReference type="EMBL" id="HBIW01008595">
    <property type="protein sequence ID" value="CAE0691865.1"/>
    <property type="molecule type" value="Transcribed_RNA"/>
</dbReference>
<evidence type="ECO:0000313" key="3">
    <source>
        <dbReference type="EMBL" id="CAH0367557.1"/>
    </source>
</evidence>
<dbReference type="InterPro" id="IPR052963">
    <property type="entry name" value="Pantetheine_PDE"/>
</dbReference>
<reference evidence="3" key="2">
    <citation type="submission" date="2021-11" db="EMBL/GenBank/DDBJ databases">
        <authorList>
            <consortium name="Genoscope - CEA"/>
            <person name="William W."/>
        </authorList>
    </citation>
    <scope>NUCLEOTIDE SEQUENCE</scope>
</reference>
<proteinExistence type="predicted"/>
<sequence>MLIVKNKAALVRAGPSLASDVIGELPKGTVLTCGESAFHDGVARREVLAPLKGWASAKCLADAPVDLPPPPPPEAGPEPPPRLWALSDVHTDHGENLDWLKRMCSRTDLRRDGLILAGDVSSRFSILRETLQLCKRAFADVSFVPGNHDVWVTRGEPWADSLSKLRAVDALCDELGVRRTPAIMGGCVVAPLCAWHHAAFDREPEVTGWAGLPPASQVISDFYLCKFPGLSQTDDSVAEALDARNDDGAIAALRRAHPSLPLVTFSHFVPRPELVPEKRYLFVPALAKAVGSTFLERRVARLQPDVHVFGHTHFGWDATIDGVRYVQACLAYPRERRDRLTTVAAVCCPADAPDRDTCPPCTPFPVAPAPLLLGEGGAFVPRYRCGWSAFYDVNPRRPDLTHMLPPYVAKQYSCVPGVGEVGWGEGVVAPASAMLSIST</sequence>